<evidence type="ECO:0000313" key="1">
    <source>
        <dbReference type="EMBL" id="MSD17333.1"/>
    </source>
</evidence>
<dbReference type="AlphaFoldDB" id="A0A844E728"/>
<evidence type="ECO:0000313" key="2">
    <source>
        <dbReference type="Proteomes" id="UP000431304"/>
    </source>
</evidence>
<protein>
    <submittedName>
        <fullName evidence="1">Uncharacterized protein</fullName>
    </submittedName>
</protein>
<organism evidence="1 2">
    <name type="scientific">Eubacterium ramulus</name>
    <dbReference type="NCBI Taxonomy" id="39490"/>
    <lineage>
        <taxon>Bacteria</taxon>
        <taxon>Bacillati</taxon>
        <taxon>Bacillota</taxon>
        <taxon>Clostridia</taxon>
        <taxon>Eubacteriales</taxon>
        <taxon>Eubacteriaceae</taxon>
        <taxon>Eubacterium</taxon>
    </lineage>
</organism>
<gene>
    <name evidence="1" type="ORF">GKE72_14990</name>
</gene>
<sequence>MFISESGARHVHFATHVFGVVWSFDCASLKMEEKYKMDFGLSKKHEMARSLFKEFAENEV</sequence>
<accession>A0A844E728</accession>
<proteinExistence type="predicted"/>
<reference evidence="1 2" key="1">
    <citation type="journal article" date="2019" name="Nat. Med.">
        <title>A library of human gut bacterial isolates paired with longitudinal multiomics data enables mechanistic microbiome research.</title>
        <authorList>
            <person name="Poyet M."/>
            <person name="Groussin M."/>
            <person name="Gibbons S.M."/>
            <person name="Avila-Pacheco J."/>
            <person name="Jiang X."/>
            <person name="Kearney S.M."/>
            <person name="Perrotta A.R."/>
            <person name="Berdy B."/>
            <person name="Zhao S."/>
            <person name="Lieberman T.D."/>
            <person name="Swanson P.K."/>
            <person name="Smith M."/>
            <person name="Roesemann S."/>
            <person name="Alexander J.E."/>
            <person name="Rich S.A."/>
            <person name="Livny J."/>
            <person name="Vlamakis H."/>
            <person name="Clish C."/>
            <person name="Bullock K."/>
            <person name="Deik A."/>
            <person name="Scott J."/>
            <person name="Pierce K.A."/>
            <person name="Xavier R.J."/>
            <person name="Alm E.J."/>
        </authorList>
    </citation>
    <scope>NUCLEOTIDE SEQUENCE [LARGE SCALE GENOMIC DNA]</scope>
    <source>
        <strain evidence="1 2">BIOML-A3</strain>
    </source>
</reference>
<name>A0A844E728_EUBRA</name>
<dbReference type="EMBL" id="WKRA01000040">
    <property type="protein sequence ID" value="MSD17333.1"/>
    <property type="molecule type" value="Genomic_DNA"/>
</dbReference>
<feature type="non-terminal residue" evidence="1">
    <location>
        <position position="60"/>
    </location>
</feature>
<comment type="caution">
    <text evidence="1">The sequence shown here is derived from an EMBL/GenBank/DDBJ whole genome shotgun (WGS) entry which is preliminary data.</text>
</comment>
<dbReference type="Proteomes" id="UP000431304">
    <property type="component" value="Unassembled WGS sequence"/>
</dbReference>